<organism evidence="3 4">
    <name type="scientific">Corallococcus macrosporus DSM 14697</name>
    <dbReference type="NCBI Taxonomy" id="1189310"/>
    <lineage>
        <taxon>Bacteria</taxon>
        <taxon>Pseudomonadati</taxon>
        <taxon>Myxococcota</taxon>
        <taxon>Myxococcia</taxon>
        <taxon>Myxococcales</taxon>
        <taxon>Cystobacterineae</taxon>
        <taxon>Myxococcaceae</taxon>
        <taxon>Corallococcus</taxon>
    </lineage>
</organism>
<dbReference type="PANTHER" id="PTHR23303">
    <property type="entry name" value="CARBOXYPEPTIDASE REGULATORY REGION-CONTAINING"/>
    <property type="match status" value="1"/>
</dbReference>
<evidence type="ECO:0000313" key="3">
    <source>
        <dbReference type="EMBL" id="ATB44589.1"/>
    </source>
</evidence>
<reference evidence="3 4" key="1">
    <citation type="submission" date="2017-06" db="EMBL/GenBank/DDBJ databases">
        <title>Sequencing and comparative analysis of myxobacterial genomes.</title>
        <authorList>
            <person name="Rupp O."/>
            <person name="Goesmann A."/>
            <person name="Sogaard-Andersen L."/>
        </authorList>
    </citation>
    <scope>NUCLEOTIDE SEQUENCE [LARGE SCALE GENOMIC DNA]</scope>
    <source>
        <strain evidence="3 4">DSM 14697</strain>
    </source>
</reference>
<dbReference type="GO" id="GO:0030246">
    <property type="term" value="F:carbohydrate binding"/>
    <property type="evidence" value="ECO:0007669"/>
    <property type="project" value="InterPro"/>
</dbReference>
<evidence type="ECO:0000313" key="4">
    <source>
        <dbReference type="Proteomes" id="UP000217343"/>
    </source>
</evidence>
<name>A0A250JL33_9BACT</name>
<gene>
    <name evidence="3" type="ORF">MYMAC_000160</name>
</gene>
<dbReference type="SUPFAM" id="SSF49452">
    <property type="entry name" value="Starch-binding domain-like"/>
    <property type="match status" value="4"/>
</dbReference>
<accession>A0A250JL33</accession>
<dbReference type="SUPFAM" id="SSF49464">
    <property type="entry name" value="Carboxypeptidase regulatory domain-like"/>
    <property type="match status" value="2"/>
</dbReference>
<evidence type="ECO:0008006" key="5">
    <source>
        <dbReference type="Google" id="ProtNLM"/>
    </source>
</evidence>
<dbReference type="InterPro" id="IPR008969">
    <property type="entry name" value="CarboxyPept-like_regulatory"/>
</dbReference>
<protein>
    <recommendedName>
        <fullName evidence="5">Carboxypeptidase regulatory-like domain-containing protein</fullName>
    </recommendedName>
</protein>
<evidence type="ECO:0000256" key="2">
    <source>
        <dbReference type="SAM" id="MobiDB-lite"/>
    </source>
</evidence>
<evidence type="ECO:0000256" key="1">
    <source>
        <dbReference type="ARBA" id="ARBA00022729"/>
    </source>
</evidence>
<dbReference type="EMBL" id="CP022203">
    <property type="protein sequence ID" value="ATB44589.1"/>
    <property type="molecule type" value="Genomic_DNA"/>
</dbReference>
<dbReference type="PANTHER" id="PTHR23303:SF14">
    <property type="entry name" value="BOS COMPLEX SUBUNIT NOMO1-RELATED"/>
    <property type="match status" value="1"/>
</dbReference>
<dbReference type="Gene3D" id="2.60.40.1120">
    <property type="entry name" value="Carboxypeptidase-like, regulatory domain"/>
    <property type="match status" value="6"/>
</dbReference>
<dbReference type="KEGG" id="mmas:MYMAC_000160"/>
<dbReference type="AlphaFoldDB" id="A0A250JL33"/>
<feature type="region of interest" description="Disordered" evidence="2">
    <location>
        <begin position="26"/>
        <end position="64"/>
    </location>
</feature>
<dbReference type="OrthoDB" id="5499103at2"/>
<dbReference type="Pfam" id="PF13620">
    <property type="entry name" value="CarboxypepD_reg"/>
    <property type="match status" value="6"/>
</dbReference>
<sequence length="1057" mass="113898">MRKQPAVMVTLGALALVAALALVRGQGSPAPRPAPARHGPSPRRLAPPTPPPRGNHSLQGRVLDAQRRPAADIQVIATRDMPGESLSARPCDTLELELPLSSGECIGEPEELVRELVEAGHGAAPVVAQAVTSADGTFLLKDLPEGTVALWAASERHATWTPAVRTDARDVQLVLKAGLFLPGRVIAESATPLPGARLTLFHQDHARFFETRAGADGRFTFGPLPPGEYTVVATHEGLLTDSLQSVEAEELDPIVLHPPRRLSGRVLAQEQPVPGAEVHVEHTSQVTVTDDAGRFAFDSLSPGDYEVRAEHQGEHGFTMATLTEEGGDAEATVRLGTLIYLEGSVRDESGRPIARAQVGAAPPRGQSPPVDYAFTAQDGLFRLGPLRREAYIFNVLAPGYRGQLRDAVAAPGERLDFTLIPAHPLQGLVTDAQGKPVPGAYIDVDDETQAEADLFREEVDPAVSDEHGRFELTFIDPGSYTLVITHDDHLEERVEVKTPGPEIRVTLRGAARVEGTVTNRQGLPIPDMMLSLVDGRGEQPRQFADTDAEGHFVITSVAPGTYNLIAGMHTGASTPEVLRTVTVRGTETVDASLRLETGASVSGIVVDEHGRPVADAMVDADNLPTQLDGTSLATHTDAEGRFTLHHLMEGDCWLRASKDGYVFEDGRTPGRHSILSQGLARSGAQDVRLVLRSLGHIRGRVVRRDGSPITRFTLGEQTFRDPEGAFHVAIERAGLQRLTFEAPGLTRAVREVQVAEGEDVDLGEIRLEAGRLIRGRVVDAETSRPLEEAVVELHLPGDDDPWGEVAPVAAEVTGKDGTFAFAPLEARPLDVRVRTNRGHPWFRQRIGSGDENLELRVYPGARVEGTLTDRHGQPVEALVQLVPDGIDMSVGVEAAPGTFHATNVRAGTYTLSASSAQTLDGRLVTIHPRRVQLPPMGTVTFALTESTGTGTMRLGIRLPPRPPGSEQYQALLAGTLPPNLSAQQLRSRLRFGDLRASTRSHADTVVYENLPGGEYTFVVMVAEAGRPPRYAVHREPLYLEEGGTLERDIQVAPRLLP</sequence>
<keyword evidence="4" id="KW-1185">Reference proteome</keyword>
<dbReference type="Proteomes" id="UP000217343">
    <property type="component" value="Chromosome"/>
</dbReference>
<proteinExistence type="predicted"/>
<keyword evidence="1" id="KW-0732">Signal</keyword>
<dbReference type="InterPro" id="IPR051417">
    <property type="entry name" value="SDr/BOS_complex"/>
</dbReference>
<dbReference type="InterPro" id="IPR013784">
    <property type="entry name" value="Carb-bd-like_fold"/>
</dbReference>